<dbReference type="NCBIfam" id="TIGR03344">
    <property type="entry name" value="VI_effect_Hcp1"/>
    <property type="match status" value="1"/>
</dbReference>
<dbReference type="InterPro" id="IPR053165">
    <property type="entry name" value="HSI-I_assembly_Hcp1"/>
</dbReference>
<keyword evidence="2" id="KW-1185">Reference proteome</keyword>
<dbReference type="InterPro" id="IPR036624">
    <property type="entry name" value="Hcp1-lik_sf"/>
</dbReference>
<gene>
    <name evidence="1" type="ORF">SM757_05415</name>
</gene>
<comment type="caution">
    <text evidence="1">The sequence shown here is derived from an EMBL/GenBank/DDBJ whole genome shotgun (WGS) entry which is preliminary data.</text>
</comment>
<dbReference type="SUPFAM" id="SSF141452">
    <property type="entry name" value="Hcp1-like"/>
    <property type="match status" value="1"/>
</dbReference>
<dbReference type="InterPro" id="IPR008514">
    <property type="entry name" value="T6SS_Hcp"/>
</dbReference>
<dbReference type="Pfam" id="PF05638">
    <property type="entry name" value="T6SS_HCP"/>
    <property type="match status" value="1"/>
</dbReference>
<dbReference type="PANTHER" id="PTHR36152:SF5">
    <property type="entry name" value="PROTEIN HCP1"/>
    <property type="match status" value="1"/>
</dbReference>
<evidence type="ECO:0000313" key="1">
    <source>
        <dbReference type="EMBL" id="MDZ5456004.1"/>
    </source>
</evidence>
<protein>
    <submittedName>
        <fullName evidence="1">Type VI secretion system tube protein Hcp</fullName>
    </submittedName>
</protein>
<evidence type="ECO:0000313" key="2">
    <source>
        <dbReference type="Proteomes" id="UP001293718"/>
    </source>
</evidence>
<dbReference type="RefSeq" id="WP_066337501.1">
    <property type="nucleotide sequence ID" value="NZ_JAXOJX010000005.1"/>
</dbReference>
<reference evidence="1 2" key="1">
    <citation type="submission" date="2023-11" db="EMBL/GenBank/DDBJ databases">
        <title>Draft genome of Azohydromonas lata strain H1 (DSM1123), a polyhydroxyalkanoate producer.</title>
        <authorList>
            <person name="Traversa D."/>
            <person name="D'Addabbo P."/>
            <person name="Pazzani C."/>
            <person name="Manzari C."/>
            <person name="Chiara M."/>
            <person name="Scrascia M."/>
        </authorList>
    </citation>
    <scope>NUCLEOTIDE SEQUENCE [LARGE SCALE GENOMIC DNA]</scope>
    <source>
        <strain evidence="1 2">H1</strain>
    </source>
</reference>
<dbReference type="Gene3D" id="2.30.110.20">
    <property type="entry name" value="Hcp1-like"/>
    <property type="match status" value="1"/>
</dbReference>
<sequence>MKDIYLKFVGASELQGDSTDTAHPHEIEITSFHQLITQPKSSTASTAGAHTSERTEIGELIFTKDIDRSTAKLNRACAAGTVYPKVFITFYRAYGGKNATATSQTRVDYYKIVLDDVVVSSVGTEIANGELPMQRFGLKCSKITWEYKQHKMDGSSASTGIAGWDLARNIAV</sequence>
<dbReference type="PANTHER" id="PTHR36152">
    <property type="entry name" value="CYTOPLASMIC PROTEIN-RELATED"/>
    <property type="match status" value="1"/>
</dbReference>
<organism evidence="1 2">
    <name type="scientific">Azohydromonas lata</name>
    <dbReference type="NCBI Taxonomy" id="45677"/>
    <lineage>
        <taxon>Bacteria</taxon>
        <taxon>Pseudomonadati</taxon>
        <taxon>Pseudomonadota</taxon>
        <taxon>Betaproteobacteria</taxon>
        <taxon>Burkholderiales</taxon>
        <taxon>Sphaerotilaceae</taxon>
        <taxon>Azohydromonas</taxon>
    </lineage>
</organism>
<name>A0ABU5IA76_9BURK</name>
<accession>A0ABU5IA76</accession>
<dbReference type="EMBL" id="JAXOJX010000005">
    <property type="protein sequence ID" value="MDZ5456004.1"/>
    <property type="molecule type" value="Genomic_DNA"/>
</dbReference>
<dbReference type="Proteomes" id="UP001293718">
    <property type="component" value="Unassembled WGS sequence"/>
</dbReference>
<proteinExistence type="predicted"/>